<feature type="region of interest" description="Disordered" evidence="1">
    <location>
        <begin position="340"/>
        <end position="457"/>
    </location>
</feature>
<accession>A0A367YQF1</accession>
<name>A0A367YQF1_9ASCO</name>
<evidence type="ECO:0000313" key="3">
    <source>
        <dbReference type="Proteomes" id="UP000253472"/>
    </source>
</evidence>
<proteinExistence type="predicted"/>
<feature type="compositionally biased region" description="Basic and acidic residues" evidence="1">
    <location>
        <begin position="425"/>
        <end position="450"/>
    </location>
</feature>
<sequence>MAEVTEEILKRFDYKPASPVKVPINLNLSYKMADESLIDLREYRESRRLSRNFTDSDYTPSPIKRERPPAKQQQSFPPPPPATTATRLPSILPKKLFTSPTKNYSAHVAQERSGPSSPQKRSLGVETSNEEIRSLKLEIRKLRTEHNSKTESLTHRLGLITKERDEVLKENLELDSAKMRLQAQNDLLQLENDTLVREKYNHQTVLKGKDKQIVSLEDKVDELGRFSKQMIDKNAKFSKDNEVLQVKLKKYVALYRECREKHGDVYNKEKIDILEEESAPEEEAEPKQPEKVLQPENQEMMQALTQALKNLTEAIDKQSNRPDNELHDLVKIMKDFVASNPAEPPLPQSSAAAPVSQCSAQPFSQCTTQPAGHSTSQTISQPSGPGAPQPQRSQVSDNPQPVPTDNARPPVQPRDVASLGSEVPQDLHNDNPLELHLQPREWTRAQDRKRSTSPSTRLDVEVIKELLKTLVDEVKGGASKEVEPEPEVEVSEEVPKCTCACGRCHTTTTKHPSLCPVCLNNEDFTSSELMNKRKD</sequence>
<dbReference type="EMBL" id="QLNQ01000001">
    <property type="protein sequence ID" value="RCK67241.1"/>
    <property type="molecule type" value="Genomic_DNA"/>
</dbReference>
<feature type="compositionally biased region" description="Low complexity" evidence="1">
    <location>
        <begin position="380"/>
        <end position="394"/>
    </location>
</feature>
<feature type="region of interest" description="Disordered" evidence="1">
    <location>
        <begin position="43"/>
        <end position="128"/>
    </location>
</feature>
<organism evidence="2 3">
    <name type="scientific">Candida viswanathii</name>
    <dbReference type="NCBI Taxonomy" id="5486"/>
    <lineage>
        <taxon>Eukaryota</taxon>
        <taxon>Fungi</taxon>
        <taxon>Dikarya</taxon>
        <taxon>Ascomycota</taxon>
        <taxon>Saccharomycotina</taxon>
        <taxon>Pichiomycetes</taxon>
        <taxon>Debaryomycetaceae</taxon>
        <taxon>Candida/Lodderomyces clade</taxon>
        <taxon>Candida</taxon>
    </lineage>
</organism>
<gene>
    <name evidence="2" type="ORF">Cantr_03366</name>
</gene>
<evidence type="ECO:0000256" key="1">
    <source>
        <dbReference type="SAM" id="MobiDB-lite"/>
    </source>
</evidence>
<dbReference type="AlphaFoldDB" id="A0A367YQF1"/>
<comment type="caution">
    <text evidence="2">The sequence shown here is derived from an EMBL/GenBank/DDBJ whole genome shotgun (WGS) entry which is preliminary data.</text>
</comment>
<evidence type="ECO:0000313" key="2">
    <source>
        <dbReference type="EMBL" id="RCK67241.1"/>
    </source>
</evidence>
<dbReference type="OrthoDB" id="10267903at2759"/>
<feature type="compositionally biased region" description="Polar residues" evidence="1">
    <location>
        <begin position="348"/>
        <end position="379"/>
    </location>
</feature>
<keyword evidence="3" id="KW-1185">Reference proteome</keyword>
<dbReference type="Proteomes" id="UP000253472">
    <property type="component" value="Unassembled WGS sequence"/>
</dbReference>
<protein>
    <submittedName>
        <fullName evidence="2">Uncharacterized protein</fullName>
    </submittedName>
</protein>
<reference evidence="2 3" key="1">
    <citation type="submission" date="2018-06" db="EMBL/GenBank/DDBJ databases">
        <title>Whole genome sequencing of Candida tropicalis (genome annotated by CSBL at Korea University).</title>
        <authorList>
            <person name="Ahn J."/>
        </authorList>
    </citation>
    <scope>NUCLEOTIDE SEQUENCE [LARGE SCALE GENOMIC DNA]</scope>
    <source>
        <strain evidence="2 3">ATCC 20962</strain>
    </source>
</reference>